<dbReference type="SUPFAM" id="SSF89796">
    <property type="entry name" value="CoA-transferase family III (CaiB/BaiF)"/>
    <property type="match status" value="1"/>
</dbReference>
<protein>
    <recommendedName>
        <fullName evidence="2">Formyl-CoA transferase</fullName>
    </recommendedName>
</protein>
<proteinExistence type="predicted"/>
<sequence length="47" mass="5036">IRLSQSPANSSMPAPTLGQHNEEVLIELLGYTKEQVDDLRKAGAIGS</sequence>
<reference evidence="1" key="1">
    <citation type="journal article" date="2014" name="Front. Microbiol.">
        <title>High frequency of phylogenetically diverse reductive dehalogenase-homologous genes in deep subseafloor sedimentary metagenomes.</title>
        <authorList>
            <person name="Kawai M."/>
            <person name="Futagami T."/>
            <person name="Toyoda A."/>
            <person name="Takaki Y."/>
            <person name="Nishi S."/>
            <person name="Hori S."/>
            <person name="Arai W."/>
            <person name="Tsubouchi T."/>
            <person name="Morono Y."/>
            <person name="Uchiyama I."/>
            <person name="Ito T."/>
            <person name="Fujiyama A."/>
            <person name="Inagaki F."/>
            <person name="Takami H."/>
        </authorList>
    </citation>
    <scope>NUCLEOTIDE SEQUENCE</scope>
    <source>
        <strain evidence="1">Expedition CK06-06</strain>
    </source>
</reference>
<comment type="caution">
    <text evidence="1">The sequence shown here is derived from an EMBL/GenBank/DDBJ whole genome shotgun (WGS) entry which is preliminary data.</text>
</comment>
<dbReference type="EMBL" id="BARS01037854">
    <property type="protein sequence ID" value="GAG16122.1"/>
    <property type="molecule type" value="Genomic_DNA"/>
</dbReference>
<name>X0VYD6_9ZZZZ</name>
<gene>
    <name evidence="1" type="ORF">S01H1_57993</name>
</gene>
<dbReference type="Gene3D" id="3.40.50.10540">
    <property type="entry name" value="Crotonobetainyl-coa:carnitine coa-transferase, domain 1"/>
    <property type="match status" value="1"/>
</dbReference>
<accession>X0VYD6</accession>
<evidence type="ECO:0008006" key="2">
    <source>
        <dbReference type="Google" id="ProtNLM"/>
    </source>
</evidence>
<dbReference type="InterPro" id="IPR023606">
    <property type="entry name" value="CoA-Trfase_III_dom_1_sf"/>
</dbReference>
<feature type="non-terminal residue" evidence="1">
    <location>
        <position position="1"/>
    </location>
</feature>
<organism evidence="1">
    <name type="scientific">marine sediment metagenome</name>
    <dbReference type="NCBI Taxonomy" id="412755"/>
    <lineage>
        <taxon>unclassified sequences</taxon>
        <taxon>metagenomes</taxon>
        <taxon>ecological metagenomes</taxon>
    </lineage>
</organism>
<evidence type="ECO:0000313" key="1">
    <source>
        <dbReference type="EMBL" id="GAG16122.1"/>
    </source>
</evidence>
<dbReference type="AlphaFoldDB" id="X0VYD6"/>